<organism evidence="1 2">
    <name type="scientific">Sphaerisporangium melleum</name>
    <dbReference type="NCBI Taxonomy" id="321316"/>
    <lineage>
        <taxon>Bacteria</taxon>
        <taxon>Bacillati</taxon>
        <taxon>Actinomycetota</taxon>
        <taxon>Actinomycetes</taxon>
        <taxon>Streptosporangiales</taxon>
        <taxon>Streptosporangiaceae</taxon>
        <taxon>Sphaerisporangium</taxon>
    </lineage>
</organism>
<keyword evidence="2" id="KW-1185">Reference proteome</keyword>
<comment type="caution">
    <text evidence="1">The sequence shown here is derived from an EMBL/GenBank/DDBJ whole genome shotgun (WGS) entry which is preliminary data.</text>
</comment>
<dbReference type="EMBL" id="BMNT01000017">
    <property type="protein sequence ID" value="GGK88494.1"/>
    <property type="molecule type" value="Genomic_DNA"/>
</dbReference>
<gene>
    <name evidence="1" type="ORF">GCM10007964_33990</name>
</gene>
<dbReference type="Proteomes" id="UP000645217">
    <property type="component" value="Unassembled WGS sequence"/>
</dbReference>
<dbReference type="AlphaFoldDB" id="A0A917R4I0"/>
<accession>A0A917R4I0</accession>
<protein>
    <recommendedName>
        <fullName evidence="3">ParB/Sulfiredoxin domain-containing protein</fullName>
    </recommendedName>
</protein>
<proteinExistence type="predicted"/>
<evidence type="ECO:0000313" key="1">
    <source>
        <dbReference type="EMBL" id="GGK88494.1"/>
    </source>
</evidence>
<evidence type="ECO:0008006" key="3">
    <source>
        <dbReference type="Google" id="ProtNLM"/>
    </source>
</evidence>
<sequence length="173" mass="19065">MPLMNIGDYIEFFDPDVIGAWLDWDAVTSSDCQVSETCSRSREYLAGLYTMWYATPDDTDGDWRGERDRPLRVGEARRTSRSWPQGRASGVTRLRDAFVRENRPVHLVLPGYSLGNGRVLLLDGTHRAVAAHLSGLEVRVMVFSIEGPLDAAVLPDLAHYSVSPAGSAGEVDA</sequence>
<name>A0A917R4I0_9ACTN</name>
<evidence type="ECO:0000313" key="2">
    <source>
        <dbReference type="Proteomes" id="UP000645217"/>
    </source>
</evidence>
<reference evidence="1" key="2">
    <citation type="submission" date="2020-09" db="EMBL/GenBank/DDBJ databases">
        <authorList>
            <person name="Sun Q."/>
            <person name="Ohkuma M."/>
        </authorList>
    </citation>
    <scope>NUCLEOTIDE SEQUENCE</scope>
    <source>
        <strain evidence="1">JCM 13064</strain>
    </source>
</reference>
<reference evidence="1" key="1">
    <citation type="journal article" date="2014" name="Int. J. Syst. Evol. Microbiol.">
        <title>Complete genome sequence of Corynebacterium casei LMG S-19264T (=DSM 44701T), isolated from a smear-ripened cheese.</title>
        <authorList>
            <consortium name="US DOE Joint Genome Institute (JGI-PGF)"/>
            <person name="Walter F."/>
            <person name="Albersmeier A."/>
            <person name="Kalinowski J."/>
            <person name="Ruckert C."/>
        </authorList>
    </citation>
    <scope>NUCLEOTIDE SEQUENCE</scope>
    <source>
        <strain evidence="1">JCM 13064</strain>
    </source>
</reference>